<proteinExistence type="inferred from homology"/>
<feature type="compositionally biased region" description="Low complexity" evidence="7">
    <location>
        <begin position="18"/>
        <end position="28"/>
    </location>
</feature>
<dbReference type="SUPFAM" id="SSF101801">
    <property type="entry name" value="Surface presentation of antigens (SPOA)"/>
    <property type="match status" value="1"/>
</dbReference>
<evidence type="ECO:0000259" key="8">
    <source>
        <dbReference type="Pfam" id="PF01052"/>
    </source>
</evidence>
<dbReference type="EMBL" id="NIBG01000001">
    <property type="protein sequence ID" value="PAB61260.1"/>
    <property type="molecule type" value="Genomic_DNA"/>
</dbReference>
<feature type="domain" description="CheC-like protein" evidence="9">
    <location>
        <begin position="50"/>
        <end position="85"/>
    </location>
</feature>
<dbReference type="AlphaFoldDB" id="A0A267MR99"/>
<dbReference type="SUPFAM" id="SSF103039">
    <property type="entry name" value="CheC-like"/>
    <property type="match status" value="1"/>
</dbReference>
<dbReference type="Pfam" id="PF01052">
    <property type="entry name" value="FliMN_C"/>
    <property type="match status" value="1"/>
</dbReference>
<dbReference type="GO" id="GO:0005886">
    <property type="term" value="C:plasma membrane"/>
    <property type="evidence" value="ECO:0007669"/>
    <property type="project" value="UniProtKB-SubCell"/>
</dbReference>
<evidence type="ECO:0000256" key="7">
    <source>
        <dbReference type="SAM" id="MobiDB-lite"/>
    </source>
</evidence>
<dbReference type="InterPro" id="IPR001543">
    <property type="entry name" value="FliN-like_C"/>
</dbReference>
<dbReference type="OrthoDB" id="9773459at2"/>
<dbReference type="RefSeq" id="WP_095130499.1">
    <property type="nucleotide sequence ID" value="NZ_NIBG01000001.1"/>
</dbReference>
<evidence type="ECO:0000256" key="5">
    <source>
        <dbReference type="ARBA" id="ARBA00022779"/>
    </source>
</evidence>
<organism evidence="10 11">
    <name type="scientific">Anaeromicrobium sediminis</name>
    <dbReference type="NCBI Taxonomy" id="1478221"/>
    <lineage>
        <taxon>Bacteria</taxon>
        <taxon>Bacillati</taxon>
        <taxon>Bacillota</taxon>
        <taxon>Clostridia</taxon>
        <taxon>Peptostreptococcales</taxon>
        <taxon>Thermotaleaceae</taxon>
        <taxon>Anaeromicrobium</taxon>
    </lineage>
</organism>
<keyword evidence="6" id="KW-0472">Membrane</keyword>
<dbReference type="Gene3D" id="2.30.330.10">
    <property type="entry name" value="SpoA-like"/>
    <property type="match status" value="1"/>
</dbReference>
<evidence type="ECO:0000256" key="4">
    <source>
        <dbReference type="ARBA" id="ARBA00022500"/>
    </source>
</evidence>
<dbReference type="InterPro" id="IPR051469">
    <property type="entry name" value="FliN/MopA/SpaO"/>
</dbReference>
<dbReference type="GO" id="GO:0071973">
    <property type="term" value="P:bacterial-type flagellum-dependent cell motility"/>
    <property type="evidence" value="ECO:0007669"/>
    <property type="project" value="InterPro"/>
</dbReference>
<dbReference type="Pfam" id="PF04509">
    <property type="entry name" value="CheC"/>
    <property type="match status" value="2"/>
</dbReference>
<evidence type="ECO:0000313" key="10">
    <source>
        <dbReference type="EMBL" id="PAB61260.1"/>
    </source>
</evidence>
<evidence type="ECO:0000256" key="1">
    <source>
        <dbReference type="ARBA" id="ARBA00004413"/>
    </source>
</evidence>
<keyword evidence="11" id="KW-1185">Reference proteome</keyword>
<dbReference type="InterPro" id="IPR001172">
    <property type="entry name" value="FliN_T3SS_HrcQb"/>
</dbReference>
<keyword evidence="4" id="KW-0145">Chemotaxis</keyword>
<evidence type="ECO:0000259" key="9">
    <source>
        <dbReference type="Pfam" id="PF04509"/>
    </source>
</evidence>
<gene>
    <name evidence="10" type="ORF">CCE28_02190</name>
</gene>
<comment type="subcellular location">
    <subcellularLocation>
        <location evidence="1">Cell membrane</location>
        <topology evidence="1">Peripheral membrane protein</topology>
        <orientation evidence="1">Cytoplasmic side</orientation>
    </subcellularLocation>
</comment>
<accession>A0A267MR99</accession>
<sequence length="416" mass="45247">MADMLSQEEIDALLNGTSQAPAPASAPSDFGTNNFGSTNSLDGATLTEDEKDALGELGNISMGTSATTLFTLLGQRVNITTPKVTMLSMNELANQYPIPFVAVEVSYKEGIEGTNLLVLKEEDVKIITDLMMGGDGTNTAGELTELHLSAIGEAMNQMVGSSSTSLSEMFNNKIDINPPKAISANFAKSLESFDFIDYDDQIVKVAFRMEVGDLIDSEIMQIIPIEFAKNMVKSLYEASMGSVEISEDVKTEINFVEESTDNSNHITKYDNIDRGTNNTQREINNTQASPGILYNAPIENHEPALASTAQVNIPQPVNVQPVQFDSFDDTPKYAERGNIGLIRDVPLEVTVELGRTTKKISEILSFSPGTVIELDKLVGEPLDILVNGQFMAKGEVVVIDENYGIRVTDIVKQNKK</sequence>
<dbReference type="CDD" id="cd17907">
    <property type="entry name" value="FliY_FliN-Y"/>
    <property type="match status" value="1"/>
</dbReference>
<feature type="domain" description="Flagellar motor switch protein FliN-like C-terminal" evidence="8">
    <location>
        <begin position="342"/>
        <end position="411"/>
    </location>
</feature>
<dbReference type="InterPro" id="IPR028976">
    <property type="entry name" value="CheC-like_sf"/>
</dbReference>
<dbReference type="PANTHER" id="PTHR43484">
    <property type="match status" value="1"/>
</dbReference>
<reference evidence="10 11" key="1">
    <citation type="submission" date="2017-06" db="EMBL/GenBank/DDBJ databases">
        <title>Draft genome sequence of anaerobic fermentative bacterium Anaeromicrobium sediminis DY2726D isolated from West Pacific Ocean sediments.</title>
        <authorList>
            <person name="Zeng X."/>
        </authorList>
    </citation>
    <scope>NUCLEOTIDE SEQUENCE [LARGE SCALE GENOMIC DNA]</scope>
    <source>
        <strain evidence="10 11">DY2726D</strain>
    </source>
</reference>
<dbReference type="Gene3D" id="3.40.1550.10">
    <property type="entry name" value="CheC-like"/>
    <property type="match status" value="1"/>
</dbReference>
<comment type="caution">
    <text evidence="10">The sequence shown here is derived from an EMBL/GenBank/DDBJ whole genome shotgun (WGS) entry which is preliminary data.</text>
</comment>
<dbReference type="PANTHER" id="PTHR43484:SF1">
    <property type="entry name" value="FLAGELLAR MOTOR SWITCH PROTEIN FLIN"/>
    <property type="match status" value="1"/>
</dbReference>
<dbReference type="GO" id="GO:0016787">
    <property type="term" value="F:hydrolase activity"/>
    <property type="evidence" value="ECO:0007669"/>
    <property type="project" value="InterPro"/>
</dbReference>
<comment type="similarity">
    <text evidence="2">Belongs to the FliN/MopA/SpaO family.</text>
</comment>
<dbReference type="InterPro" id="IPR007597">
    <property type="entry name" value="CheC"/>
</dbReference>
<evidence type="ECO:0000313" key="11">
    <source>
        <dbReference type="Proteomes" id="UP000216024"/>
    </source>
</evidence>
<feature type="compositionally biased region" description="Polar residues" evidence="7">
    <location>
        <begin position="30"/>
        <end position="42"/>
    </location>
</feature>
<dbReference type="GO" id="GO:0003774">
    <property type="term" value="F:cytoskeletal motor activity"/>
    <property type="evidence" value="ECO:0007669"/>
    <property type="project" value="InterPro"/>
</dbReference>
<dbReference type="InterPro" id="IPR036429">
    <property type="entry name" value="SpoA-like_sf"/>
</dbReference>
<evidence type="ECO:0000256" key="2">
    <source>
        <dbReference type="ARBA" id="ARBA00009226"/>
    </source>
</evidence>
<keyword evidence="3" id="KW-1003">Cell membrane</keyword>
<dbReference type="GO" id="GO:0009425">
    <property type="term" value="C:bacterial-type flagellum basal body"/>
    <property type="evidence" value="ECO:0007669"/>
    <property type="project" value="InterPro"/>
</dbReference>
<dbReference type="NCBIfam" id="NF005995">
    <property type="entry name" value="PRK08119.1"/>
    <property type="match status" value="1"/>
</dbReference>
<dbReference type="InterPro" id="IPR012826">
    <property type="entry name" value="FliN"/>
</dbReference>
<feature type="domain" description="CheC-like protein" evidence="9">
    <location>
        <begin position="146"/>
        <end position="182"/>
    </location>
</feature>
<dbReference type="NCBIfam" id="TIGR02480">
    <property type="entry name" value="fliN"/>
    <property type="match status" value="1"/>
</dbReference>
<dbReference type="GO" id="GO:0006935">
    <property type="term" value="P:chemotaxis"/>
    <property type="evidence" value="ECO:0007669"/>
    <property type="project" value="UniProtKB-KW"/>
</dbReference>
<name>A0A267MR99_9FIRM</name>
<dbReference type="PRINTS" id="PR00956">
    <property type="entry name" value="FLGMOTORFLIN"/>
</dbReference>
<feature type="region of interest" description="Disordered" evidence="7">
    <location>
        <begin position="17"/>
        <end position="44"/>
    </location>
</feature>
<protein>
    <recommendedName>
        <fullName evidence="12">Flagellar motor switch phosphatase FliY</fullName>
    </recommendedName>
</protein>
<evidence type="ECO:0008006" key="12">
    <source>
        <dbReference type="Google" id="ProtNLM"/>
    </source>
</evidence>
<dbReference type="Proteomes" id="UP000216024">
    <property type="component" value="Unassembled WGS sequence"/>
</dbReference>
<evidence type="ECO:0000256" key="6">
    <source>
        <dbReference type="ARBA" id="ARBA00023136"/>
    </source>
</evidence>
<evidence type="ECO:0000256" key="3">
    <source>
        <dbReference type="ARBA" id="ARBA00022475"/>
    </source>
</evidence>
<keyword evidence="5" id="KW-0283">Flagellar rotation</keyword>